<feature type="domain" description="ShlB POTRA" evidence="6">
    <location>
        <begin position="135"/>
        <end position="187"/>
    </location>
</feature>
<dbReference type="Pfam" id="PF08479">
    <property type="entry name" value="POTRA_2"/>
    <property type="match status" value="1"/>
</dbReference>
<dbReference type="InterPro" id="IPR013686">
    <property type="entry name" value="Polypept-transport_assoc_ShlB"/>
</dbReference>
<dbReference type="Pfam" id="PF03865">
    <property type="entry name" value="ShlB"/>
    <property type="match status" value="1"/>
</dbReference>
<comment type="caution">
    <text evidence="7">The sequence shown here is derived from an EMBL/GenBank/DDBJ whole genome shotgun (WGS) entry which is preliminary data.</text>
</comment>
<dbReference type="Gene3D" id="2.40.160.50">
    <property type="entry name" value="membrane protein fhac: a member of the omp85/tpsb transporter family"/>
    <property type="match status" value="1"/>
</dbReference>
<dbReference type="PIRSF" id="PIRSF029745">
    <property type="entry name" value="FhaC"/>
    <property type="match status" value="1"/>
</dbReference>
<reference evidence="7 8" key="1">
    <citation type="submission" date="2015-03" db="EMBL/GenBank/DDBJ databases">
        <authorList>
            <consortium name="Pathogen Informatics"/>
            <person name="Murphy D."/>
        </authorList>
    </citation>
    <scope>NUCLEOTIDE SEQUENCE [LARGE SCALE GENOMIC DNA]</scope>
    <source>
        <strain evidence="7 8">FE82747</strain>
    </source>
</reference>
<protein>
    <submittedName>
        <fullName evidence="7">Hemolysin activator protein</fullName>
    </submittedName>
</protein>
<dbReference type="AlphaFoldDB" id="A0AA36PKL2"/>
<dbReference type="EMBL" id="CQBM01000014">
    <property type="protein sequence ID" value="CNI61168.1"/>
    <property type="molecule type" value="Genomic_DNA"/>
</dbReference>
<dbReference type="Gene3D" id="3.10.20.310">
    <property type="entry name" value="membrane protein fhac"/>
    <property type="match status" value="1"/>
</dbReference>
<keyword evidence="1" id="KW-0472">Membrane</keyword>
<evidence type="ECO:0000259" key="5">
    <source>
        <dbReference type="Pfam" id="PF08479"/>
    </source>
</evidence>
<dbReference type="GO" id="GO:0008320">
    <property type="term" value="F:protein transmembrane transporter activity"/>
    <property type="evidence" value="ECO:0007669"/>
    <property type="project" value="TreeGrafter"/>
</dbReference>
<dbReference type="Proteomes" id="UP000040841">
    <property type="component" value="Unassembled WGS sequence"/>
</dbReference>
<evidence type="ECO:0000259" key="4">
    <source>
        <dbReference type="Pfam" id="PF03865"/>
    </source>
</evidence>
<dbReference type="InterPro" id="IPR051544">
    <property type="entry name" value="TPS_OM_transporter"/>
</dbReference>
<dbReference type="PANTHER" id="PTHR34597:SF3">
    <property type="entry name" value="OUTER MEMBRANE TRANSPORTER CDIB"/>
    <property type="match status" value="1"/>
</dbReference>
<evidence type="ECO:0000256" key="1">
    <source>
        <dbReference type="ARBA" id="ARBA00022452"/>
    </source>
</evidence>
<dbReference type="GO" id="GO:0046819">
    <property type="term" value="P:protein secretion by the type V secretion system"/>
    <property type="evidence" value="ECO:0007669"/>
    <property type="project" value="TreeGrafter"/>
</dbReference>
<evidence type="ECO:0000256" key="3">
    <source>
        <dbReference type="ARBA" id="ARBA00023237"/>
    </source>
</evidence>
<keyword evidence="1" id="KW-1134">Transmembrane beta strand</keyword>
<dbReference type="InterPro" id="IPR005565">
    <property type="entry name" value="Hemolysn_activator_HlyB_C"/>
</dbReference>
<evidence type="ECO:0000313" key="8">
    <source>
        <dbReference type="Proteomes" id="UP000040841"/>
    </source>
</evidence>
<feature type="domain" description="Haemolysin activator HlyB C-terminal" evidence="4">
    <location>
        <begin position="196"/>
        <end position="504"/>
    </location>
</feature>
<sequence length="540" mass="60664">MTFKMIKRMNRLREIESRHINIGCWLFYLMAIMMPPLKAFAEAVPPTNTSSDDQAACVTINNIELSHLYAFPNAANLKELASDVYGLCLGEQGLLSLLAKLQSQLVVDGYITSRVALADEHYNDGTLYLKLIPGRIEGIKHDKESTGNVYLNTLFPSQPGELVNLRDIEQGLENLQRLPSVSASMDIELNKEDLSSLIMVNRQQSRFWRANTYFDDAGSDDIGRYRTGLMLSLDNPLSLSDLLYFTANRDADNQYDKGYSNYALHYSVPYGNWLLSMTGSQGHRYQALLLADSSFQYRSRWNMLDVQLQRLLSRGDNYKTTGYVGALIRKSVSFLADNELGVQRLKTTDWLLGFEHVYYIPWATFKGSVRYQQGASWLGALPIPGKMDRAPARLLATTASLDIPFTLGAQHFQHQSVLSQQYTYSDITVLDRFSIGGRNSVRGFNESSAVVGPRGWYFKNDVSWNSPIIGQQLYFGMDYGEVSEKGPSLFLGERLAGAVVGLRGNYSSFSYDLNIGTPVVKPTQSSVNPFVFGFAVSWQY</sequence>
<dbReference type="InterPro" id="IPR035251">
    <property type="entry name" value="ShlB_POTRA"/>
</dbReference>
<keyword evidence="3" id="KW-0998">Cell outer membrane</keyword>
<feature type="domain" description="Polypeptide-transport-associated ShlB-type" evidence="5">
    <location>
        <begin position="59"/>
        <end position="134"/>
    </location>
</feature>
<evidence type="ECO:0000256" key="2">
    <source>
        <dbReference type="ARBA" id="ARBA00022692"/>
    </source>
</evidence>
<dbReference type="PANTHER" id="PTHR34597">
    <property type="entry name" value="SLR1661 PROTEIN"/>
    <property type="match status" value="1"/>
</dbReference>
<evidence type="ECO:0000313" key="7">
    <source>
        <dbReference type="EMBL" id="CNI61168.1"/>
    </source>
</evidence>
<organism evidence="7 8">
    <name type="scientific">Yersinia mollaretii</name>
    <dbReference type="NCBI Taxonomy" id="33060"/>
    <lineage>
        <taxon>Bacteria</taxon>
        <taxon>Pseudomonadati</taxon>
        <taxon>Pseudomonadota</taxon>
        <taxon>Gammaproteobacteria</taxon>
        <taxon>Enterobacterales</taxon>
        <taxon>Yersiniaceae</taxon>
        <taxon>Yersinia</taxon>
    </lineage>
</organism>
<accession>A0AA36PKL2</accession>
<evidence type="ECO:0000259" key="6">
    <source>
        <dbReference type="Pfam" id="PF17287"/>
    </source>
</evidence>
<name>A0AA36PKL2_YERMO</name>
<dbReference type="Pfam" id="PF17287">
    <property type="entry name" value="POTRA_3"/>
    <property type="match status" value="1"/>
</dbReference>
<gene>
    <name evidence="7" type="primary">shlB_3</name>
    <name evidence="7" type="ORF">ERS008502_03764</name>
</gene>
<proteinExistence type="predicted"/>
<dbReference type="InterPro" id="IPR027282">
    <property type="entry name" value="TPS"/>
</dbReference>
<keyword evidence="2" id="KW-0812">Transmembrane</keyword>
<dbReference type="GO" id="GO:0098046">
    <property type="term" value="C:type V protein secretion system complex"/>
    <property type="evidence" value="ECO:0007669"/>
    <property type="project" value="TreeGrafter"/>
</dbReference>